<reference evidence="2" key="1">
    <citation type="submission" date="2023-07" db="EMBL/GenBank/DDBJ databases">
        <title>Yangia mangrovi SAOS 153D genome.</title>
        <authorList>
            <person name="Verma A."/>
            <person name="Pal Y."/>
            <person name="Sundharam S."/>
            <person name="Bisht B."/>
            <person name="Srinivasan K."/>
        </authorList>
    </citation>
    <scope>NUCLEOTIDE SEQUENCE [LARGE SCALE GENOMIC DNA]</scope>
    <source>
        <strain evidence="2">SAOS 153D</strain>
    </source>
</reference>
<comment type="caution">
    <text evidence="1">The sequence shown here is derived from an EMBL/GenBank/DDBJ whole genome shotgun (WGS) entry which is preliminary data.</text>
</comment>
<dbReference type="RefSeq" id="WP_260348913.1">
    <property type="nucleotide sequence ID" value="NZ_NTHN02000018.1"/>
</dbReference>
<evidence type="ECO:0000313" key="2">
    <source>
        <dbReference type="Proteomes" id="UP000217448"/>
    </source>
</evidence>
<organism evidence="1 2">
    <name type="scientific">Alloyangia mangrovi</name>
    <dbReference type="NCBI Taxonomy" id="1779329"/>
    <lineage>
        <taxon>Bacteria</taxon>
        <taxon>Pseudomonadati</taxon>
        <taxon>Pseudomonadota</taxon>
        <taxon>Alphaproteobacteria</taxon>
        <taxon>Rhodobacterales</taxon>
        <taxon>Roseobacteraceae</taxon>
        <taxon>Alloyangia</taxon>
    </lineage>
</organism>
<sequence>MAPPPPAAPARTPAETAMARGLKFWMAAPEATPLEPCDVPLALGALLLRAAAEAQGAPPLIGVALVDAVLARRHELTQREAAEMRLSCQAVAACAPDTACFAAMLARAVGYRDRLALAHCLCEVMAGSDPAPGTRHTALWLAEHLLFVAPCDLGASRAG</sequence>
<proteinExistence type="predicted"/>
<dbReference type="EMBL" id="NTHN02000018">
    <property type="protein sequence ID" value="MCT4370892.1"/>
    <property type="molecule type" value="Genomic_DNA"/>
</dbReference>
<name>A0ABT2KKI9_9RHOB</name>
<dbReference type="Proteomes" id="UP000217448">
    <property type="component" value="Unassembled WGS sequence"/>
</dbReference>
<protein>
    <submittedName>
        <fullName evidence="1">Uncharacterized protein</fullName>
    </submittedName>
</protein>
<keyword evidence="2" id="KW-1185">Reference proteome</keyword>
<gene>
    <name evidence="1" type="ORF">CLG85_011415</name>
</gene>
<accession>A0ABT2KKI9</accession>
<evidence type="ECO:0000313" key="1">
    <source>
        <dbReference type="EMBL" id="MCT4370892.1"/>
    </source>
</evidence>